<evidence type="ECO:0000256" key="4">
    <source>
        <dbReference type="ARBA" id="ARBA00022827"/>
    </source>
</evidence>
<evidence type="ECO:0000259" key="6">
    <source>
        <dbReference type="Pfam" id="PF01266"/>
    </source>
</evidence>
<dbReference type="Pfam" id="PF01266">
    <property type="entry name" value="DAO"/>
    <property type="match status" value="1"/>
</dbReference>
<protein>
    <recommendedName>
        <fullName evidence="6">FAD dependent oxidoreductase domain-containing protein</fullName>
    </recommendedName>
</protein>
<dbReference type="SUPFAM" id="SSF54373">
    <property type="entry name" value="FAD-linked reductases, C-terminal domain"/>
    <property type="match status" value="1"/>
</dbReference>
<evidence type="ECO:0000256" key="2">
    <source>
        <dbReference type="ARBA" id="ARBA00007330"/>
    </source>
</evidence>
<accession>A0A2S8F195</accession>
<dbReference type="PANTHER" id="PTHR11985">
    <property type="entry name" value="GLYCEROL-3-PHOSPHATE DEHYDROGENASE"/>
    <property type="match status" value="1"/>
</dbReference>
<evidence type="ECO:0000256" key="1">
    <source>
        <dbReference type="ARBA" id="ARBA00001974"/>
    </source>
</evidence>
<dbReference type="GO" id="GO:0046168">
    <property type="term" value="P:glycerol-3-phosphate catabolic process"/>
    <property type="evidence" value="ECO:0007669"/>
    <property type="project" value="TreeGrafter"/>
</dbReference>
<dbReference type="PANTHER" id="PTHR11985:SF15">
    <property type="entry name" value="GLYCEROL-3-PHOSPHATE DEHYDROGENASE, MITOCHONDRIAL"/>
    <property type="match status" value="1"/>
</dbReference>
<evidence type="ECO:0000313" key="7">
    <source>
        <dbReference type="EMBL" id="PQO25945.1"/>
    </source>
</evidence>
<name>A0A2S8F195_9BACT</name>
<dbReference type="GO" id="GO:0004368">
    <property type="term" value="F:glycerol-3-phosphate dehydrogenase (quinone) activity"/>
    <property type="evidence" value="ECO:0007669"/>
    <property type="project" value="InterPro"/>
</dbReference>
<comment type="caution">
    <text evidence="7">The sequence shown here is derived from an EMBL/GenBank/DDBJ whole genome shotgun (WGS) entry which is preliminary data.</text>
</comment>
<evidence type="ECO:0000256" key="5">
    <source>
        <dbReference type="ARBA" id="ARBA00023002"/>
    </source>
</evidence>
<feature type="domain" description="FAD dependent oxidoreductase" evidence="6">
    <location>
        <begin position="8"/>
        <end position="386"/>
    </location>
</feature>
<keyword evidence="4" id="KW-0274">FAD</keyword>
<reference evidence="7 8" key="1">
    <citation type="submission" date="2018-02" db="EMBL/GenBank/DDBJ databases">
        <title>Comparative genomes isolates from brazilian mangrove.</title>
        <authorList>
            <person name="Araujo J.E."/>
            <person name="Taketani R.G."/>
            <person name="Silva M.C.P."/>
            <person name="Loureco M.V."/>
            <person name="Andreote F.D."/>
        </authorList>
    </citation>
    <scope>NUCLEOTIDE SEQUENCE [LARGE SCALE GENOMIC DNA]</scope>
    <source>
        <strain evidence="7 8">HEX-2 MGV</strain>
    </source>
</reference>
<keyword evidence="5" id="KW-0560">Oxidoreductase</keyword>
<dbReference type="Gene3D" id="3.50.50.60">
    <property type="entry name" value="FAD/NAD(P)-binding domain"/>
    <property type="match status" value="1"/>
</dbReference>
<dbReference type="InterPro" id="IPR000447">
    <property type="entry name" value="G3P_DH_FAD-dep"/>
</dbReference>
<comment type="similarity">
    <text evidence="2">Belongs to the FAD-dependent glycerol-3-phosphate dehydrogenase family.</text>
</comment>
<dbReference type="OrthoDB" id="9766796at2"/>
<dbReference type="Proteomes" id="UP000240009">
    <property type="component" value="Unassembled WGS sequence"/>
</dbReference>
<dbReference type="InterPro" id="IPR006076">
    <property type="entry name" value="FAD-dep_OxRdtase"/>
</dbReference>
<evidence type="ECO:0000313" key="8">
    <source>
        <dbReference type="Proteomes" id="UP000240009"/>
    </source>
</evidence>
<dbReference type="Gene3D" id="3.30.9.10">
    <property type="entry name" value="D-Amino Acid Oxidase, subunit A, domain 2"/>
    <property type="match status" value="2"/>
</dbReference>
<evidence type="ECO:0000256" key="3">
    <source>
        <dbReference type="ARBA" id="ARBA00022630"/>
    </source>
</evidence>
<comment type="cofactor">
    <cofactor evidence="1">
        <name>FAD</name>
        <dbReference type="ChEBI" id="CHEBI:57692"/>
    </cofactor>
</comment>
<dbReference type="InterPro" id="IPR036188">
    <property type="entry name" value="FAD/NAD-bd_sf"/>
</dbReference>
<dbReference type="RefSeq" id="WP_105357499.1">
    <property type="nucleotide sequence ID" value="NZ_PUIA01000069.1"/>
</dbReference>
<dbReference type="SUPFAM" id="SSF51905">
    <property type="entry name" value="FAD/NAD(P)-binding domain"/>
    <property type="match status" value="1"/>
</dbReference>
<dbReference type="PRINTS" id="PR01001">
    <property type="entry name" value="FADG3PDH"/>
</dbReference>
<dbReference type="EMBL" id="PUIA01000069">
    <property type="protein sequence ID" value="PQO25945.1"/>
    <property type="molecule type" value="Genomic_DNA"/>
</dbReference>
<dbReference type="AlphaFoldDB" id="A0A2S8F195"/>
<proteinExistence type="inferred from homology"/>
<keyword evidence="3" id="KW-0285">Flavoprotein</keyword>
<organism evidence="7 8">
    <name type="scientific">Blastopirellula marina</name>
    <dbReference type="NCBI Taxonomy" id="124"/>
    <lineage>
        <taxon>Bacteria</taxon>
        <taxon>Pseudomonadati</taxon>
        <taxon>Planctomycetota</taxon>
        <taxon>Planctomycetia</taxon>
        <taxon>Pirellulales</taxon>
        <taxon>Pirellulaceae</taxon>
        <taxon>Blastopirellula</taxon>
    </lineage>
</organism>
<sequence>MAQNLNPVLILGAGINGAALARELLLNHVPVVLVDHADIASGTTSWSSRLIHGGLRYLEHGEASLVYESLAERERFLSNSPEHVSPLELMIPVKSQFAGLISSAAGFFNLPFLKSTNPSRGSWAIRSGLTMYDFLAGSQNLGSHRRMTEKQWKPIGFDASFVDVFSYYDGQIEFPELYVSTLIHDCQLIADQHGIRFTLRTYRRPKLNGKHFEFENLLDFDAAIDPLEPSALVNASGPSGDETLQELGIRSNRLFGGTRGSHLISHKPALKEALGPRGIYAEAFDGRPVFILPWNGGVLIGTTDIRHEGDPEQATASQEEIAYLLKCVNSVLPGVELKHEDLAQHYSGVRPLPFVPEGSTASIPRGHWLHEHSSTPWPCYTIVGGKLTTCRSLAEHSAKTILKQLGREVVGDSKTRKTYQGDPPQFEPGQRARFILQHLTGVDRGADIQTLAAATITQLHAKTLADVVERRLMLVFDPSLSRSHLSEVADALIADGKLAIDTKQEALDAYTQRLQSRFGKQVLPD</sequence>
<gene>
    <name evidence="7" type="ORF">C5Y96_21060</name>
</gene>